<dbReference type="Gene3D" id="3.40.50.1820">
    <property type="entry name" value="alpha/beta hydrolase"/>
    <property type="match status" value="1"/>
</dbReference>
<dbReference type="Pfam" id="PF00756">
    <property type="entry name" value="Esterase"/>
    <property type="match status" value="1"/>
</dbReference>
<dbReference type="OrthoDB" id="9784036at2"/>
<dbReference type="PANTHER" id="PTHR48098">
    <property type="entry name" value="ENTEROCHELIN ESTERASE-RELATED"/>
    <property type="match status" value="1"/>
</dbReference>
<dbReference type="EMBL" id="QJSX01000011">
    <property type="protein sequence ID" value="PYE52938.1"/>
    <property type="molecule type" value="Genomic_DNA"/>
</dbReference>
<protein>
    <submittedName>
        <fullName evidence="1">Putative alpha/beta superfamily hydrolase</fullName>
    </submittedName>
</protein>
<dbReference type="Proteomes" id="UP000248326">
    <property type="component" value="Unassembled WGS sequence"/>
</dbReference>
<comment type="caution">
    <text evidence="1">The sequence shown here is derived from an EMBL/GenBank/DDBJ whole genome shotgun (WGS) entry which is preliminary data.</text>
</comment>
<keyword evidence="2" id="KW-1185">Reference proteome</keyword>
<evidence type="ECO:0000313" key="1">
    <source>
        <dbReference type="EMBL" id="PYE52938.1"/>
    </source>
</evidence>
<organism evidence="1 2">
    <name type="scientific">Deinococcus yavapaiensis KR-236</name>
    <dbReference type="NCBI Taxonomy" id="694435"/>
    <lineage>
        <taxon>Bacteria</taxon>
        <taxon>Thermotogati</taxon>
        <taxon>Deinococcota</taxon>
        <taxon>Deinococci</taxon>
        <taxon>Deinococcales</taxon>
        <taxon>Deinococcaceae</taxon>
        <taxon>Deinococcus</taxon>
    </lineage>
</organism>
<evidence type="ECO:0000313" key="2">
    <source>
        <dbReference type="Proteomes" id="UP000248326"/>
    </source>
</evidence>
<name>A0A318SK58_9DEIO</name>
<gene>
    <name evidence="1" type="ORF">DES52_111110</name>
</gene>
<proteinExistence type="predicted"/>
<dbReference type="GO" id="GO:0016787">
    <property type="term" value="F:hydrolase activity"/>
    <property type="evidence" value="ECO:0007669"/>
    <property type="project" value="UniProtKB-KW"/>
</dbReference>
<dbReference type="PANTHER" id="PTHR48098:SF6">
    <property type="entry name" value="FERRI-BACILLIBACTIN ESTERASE BESA"/>
    <property type="match status" value="1"/>
</dbReference>
<accession>A0A318SK58</accession>
<keyword evidence="1" id="KW-0378">Hydrolase</keyword>
<dbReference type="SUPFAM" id="SSF53474">
    <property type="entry name" value="alpha/beta-Hydrolases"/>
    <property type="match status" value="1"/>
</dbReference>
<sequence>MTFLDTARVTFVLSSLPDGTPNDAEFWLRTNMLNWHPRLEGWRFERRGDRLVLEQDVPMGQLLACKVTRGRGDTEEGDAFGHRSPPHRLVVTGDATLSIDVHGWQDAKKDGKPSTVSGHVDSFTLSSPELGMSRDVQVYLPPSYASGTRRYPVLYMHDGHNCFDEATSFMGQEWRVDETAETLAREGIEAIVVAVAVGAERSHVYTPFKSRVNDFAPRADEYVAFLAETLKEHIDAVYRTLAGRASTGVAGSSFGGLVSLYGGLTRSDVYGFVGAFSPSLWVGDFELFDFVARSSASETRVYVDTGDHEGADVDDAANVVRGTRVLAHLLSGRTKQTRLVIGEGHWHDEAAWAARFPDMLRWFVEASRQV</sequence>
<reference evidence="1 2" key="1">
    <citation type="submission" date="2018-06" db="EMBL/GenBank/DDBJ databases">
        <title>Genomic Encyclopedia of Type Strains, Phase IV (KMG-IV): sequencing the most valuable type-strain genomes for metagenomic binning, comparative biology and taxonomic classification.</title>
        <authorList>
            <person name="Goeker M."/>
        </authorList>
    </citation>
    <scope>NUCLEOTIDE SEQUENCE [LARGE SCALE GENOMIC DNA]</scope>
    <source>
        <strain evidence="1 2">DSM 18048</strain>
    </source>
</reference>
<dbReference type="AlphaFoldDB" id="A0A318SK58"/>
<dbReference type="InterPro" id="IPR050583">
    <property type="entry name" value="Mycobacterial_A85_antigen"/>
</dbReference>
<dbReference type="RefSeq" id="WP_110887511.1">
    <property type="nucleotide sequence ID" value="NZ_QJSX01000011.1"/>
</dbReference>
<dbReference type="InterPro" id="IPR000801">
    <property type="entry name" value="Esterase-like"/>
</dbReference>
<dbReference type="InterPro" id="IPR029058">
    <property type="entry name" value="AB_hydrolase_fold"/>
</dbReference>